<dbReference type="Gene3D" id="3.20.20.70">
    <property type="entry name" value="Aldolase class I"/>
    <property type="match status" value="1"/>
</dbReference>
<evidence type="ECO:0000256" key="3">
    <source>
        <dbReference type="ARBA" id="ARBA00023002"/>
    </source>
</evidence>
<dbReference type="RefSeq" id="WP_036464227.1">
    <property type="nucleotide sequence ID" value="NZ_JAPQYE010000008.1"/>
</dbReference>
<dbReference type="PANTHER" id="PTHR32332">
    <property type="entry name" value="2-NITROPROPANE DIOXYGENASE"/>
    <property type="match status" value="1"/>
</dbReference>
<dbReference type="Pfam" id="PF03060">
    <property type="entry name" value="NMO"/>
    <property type="match status" value="1"/>
</dbReference>
<keyword evidence="5" id="KW-0223">Dioxygenase</keyword>
<dbReference type="Proteomes" id="UP000193622">
    <property type="component" value="Unassembled WGS sequence"/>
</dbReference>
<evidence type="ECO:0000256" key="1">
    <source>
        <dbReference type="ARBA" id="ARBA00022630"/>
    </source>
</evidence>
<organism evidence="5 6">
    <name type="scientific">Mycolicibacterium iranicum</name>
    <name type="common">Mycobacterium iranicum</name>
    <dbReference type="NCBI Taxonomy" id="912594"/>
    <lineage>
        <taxon>Bacteria</taxon>
        <taxon>Bacillati</taxon>
        <taxon>Actinomycetota</taxon>
        <taxon>Actinomycetes</taxon>
        <taxon>Mycobacteriales</taxon>
        <taxon>Mycobacteriaceae</taxon>
        <taxon>Mycolicibacterium</taxon>
    </lineage>
</organism>
<gene>
    <name evidence="5" type="ORF">AWC12_08385</name>
    <name evidence="4" type="ORF">OY187_18365</name>
</gene>
<keyword evidence="3" id="KW-0560">Oxidoreductase</keyword>
<comment type="caution">
    <text evidence="5">The sequence shown here is derived from an EMBL/GenBank/DDBJ whole genome shotgun (WGS) entry which is preliminary data.</text>
</comment>
<keyword evidence="4" id="KW-0503">Monooxygenase</keyword>
<evidence type="ECO:0000313" key="4">
    <source>
        <dbReference type="EMBL" id="MCZ0730016.1"/>
    </source>
</evidence>
<keyword evidence="2" id="KW-0288">FMN</keyword>
<dbReference type="InterPro" id="IPR004136">
    <property type="entry name" value="NMO"/>
</dbReference>
<accession>A0A1X1WSH7</accession>
<dbReference type="EMBL" id="JAPQYE010000008">
    <property type="protein sequence ID" value="MCZ0730016.1"/>
    <property type="molecule type" value="Genomic_DNA"/>
</dbReference>
<dbReference type="SUPFAM" id="SSF51412">
    <property type="entry name" value="Inosine monophosphate dehydrogenase (IMPDH)"/>
    <property type="match status" value="1"/>
</dbReference>
<dbReference type="PANTHER" id="PTHR32332:SF31">
    <property type="entry name" value="2-NITROPROPANE DIOXYGENASE FAMILY, PUTATIVE (AFU_ORTHOLOGUE AFUA_2G09850)-RELATED"/>
    <property type="match status" value="1"/>
</dbReference>
<evidence type="ECO:0000313" key="6">
    <source>
        <dbReference type="Proteomes" id="UP000193622"/>
    </source>
</evidence>
<reference evidence="5 6" key="1">
    <citation type="submission" date="2016-01" db="EMBL/GenBank/DDBJ databases">
        <title>The new phylogeny of the genus Mycobacterium.</title>
        <authorList>
            <person name="Tarcisio F."/>
            <person name="Conor M."/>
            <person name="Antonella G."/>
            <person name="Elisabetta G."/>
            <person name="Giulia F.S."/>
            <person name="Sara T."/>
            <person name="Anna F."/>
            <person name="Clotilde B."/>
            <person name="Roberto B."/>
            <person name="Veronica D.S."/>
            <person name="Fabio R."/>
            <person name="Monica P."/>
            <person name="Olivier J."/>
            <person name="Enrico T."/>
            <person name="Nicola S."/>
        </authorList>
    </citation>
    <scope>NUCLEOTIDE SEQUENCE [LARGE SCALE GENOMIC DNA]</scope>
    <source>
        <strain evidence="5 6">DSM 45541</strain>
    </source>
</reference>
<proteinExistence type="predicted"/>
<dbReference type="InterPro" id="IPR013785">
    <property type="entry name" value="Aldolase_TIM"/>
</dbReference>
<dbReference type="CDD" id="cd04730">
    <property type="entry name" value="NPD_like"/>
    <property type="match status" value="1"/>
</dbReference>
<protein>
    <submittedName>
        <fullName evidence="5">2-nitropropane dioxygenase</fullName>
    </submittedName>
    <submittedName>
        <fullName evidence="4">Nitronate monooxygenase</fullName>
    </submittedName>
</protein>
<dbReference type="GO" id="GO:0051213">
    <property type="term" value="F:dioxygenase activity"/>
    <property type="evidence" value="ECO:0007669"/>
    <property type="project" value="UniProtKB-KW"/>
</dbReference>
<dbReference type="EMBL" id="LQPC01000026">
    <property type="protein sequence ID" value="ORV89448.1"/>
    <property type="molecule type" value="Genomic_DNA"/>
</dbReference>
<evidence type="ECO:0000313" key="5">
    <source>
        <dbReference type="EMBL" id="ORV89448.1"/>
    </source>
</evidence>
<sequence>METVTTRWSTAMKLDAPIVNAPMGGAAGGRLAAAVSRAGGLGMIGSGSAGSASQLEAQLRHLADLQRAFGIGLIEWVVEQDPRLLDIALEARPALLAVSFGEAWNWVARARDAGCVTATQVADVDAAQRAVDAGVQVLVARGSEAGGHGTPAVSTLPLLASILDRVDVPVLAAGGIASGRALAAVLAAGASGAWIGTAFAACDESLLPAGARQVLIDAHGDDTLTTRVFDIALGYPWPATLPERVVRNAFTDLWDGRIPDEGARAQLRDAIIEDDFRVAPVNAGQGVDSVTAIETAAAVIERLTADARRALAKAPLAS</sequence>
<reference evidence="4" key="2">
    <citation type="submission" date="2022-12" db="EMBL/GenBank/DDBJ databases">
        <title>Whole genome sequence of Mycolicibacterium iranicum strain SBH312.</title>
        <authorList>
            <person name="Jani J."/>
            <person name="Arifin Mustapha Z."/>
            <person name="Ahmed K."/>
            <person name="Kai Ling C."/>
        </authorList>
    </citation>
    <scope>NUCLEOTIDE SEQUENCE</scope>
    <source>
        <strain evidence="4">SBH312</strain>
    </source>
</reference>
<dbReference type="Proteomes" id="UP001084650">
    <property type="component" value="Unassembled WGS sequence"/>
</dbReference>
<dbReference type="AlphaFoldDB" id="A0A1X1WSH7"/>
<dbReference type="GO" id="GO:0018580">
    <property type="term" value="F:nitronate monooxygenase activity"/>
    <property type="evidence" value="ECO:0007669"/>
    <property type="project" value="InterPro"/>
</dbReference>
<keyword evidence="7" id="KW-1185">Reference proteome</keyword>
<name>A0A1X1WSH7_MYCIR</name>
<evidence type="ECO:0000313" key="7">
    <source>
        <dbReference type="Proteomes" id="UP001084650"/>
    </source>
</evidence>
<keyword evidence="1" id="KW-0285">Flavoprotein</keyword>
<evidence type="ECO:0000256" key="2">
    <source>
        <dbReference type="ARBA" id="ARBA00022643"/>
    </source>
</evidence>